<dbReference type="EMBL" id="HBIX01032141">
    <property type="protein sequence ID" value="CAE0728440.1"/>
    <property type="molecule type" value="Transcribed_RNA"/>
</dbReference>
<dbReference type="EMBL" id="HBIX01032137">
    <property type="protein sequence ID" value="CAE0728438.1"/>
    <property type="molecule type" value="Transcribed_RNA"/>
</dbReference>
<sequence>MAMVASVLVARESPVSVCNRCRLFRGVAMFYYSTTARGTDVWPIGAGWVVGWCAMASFCALRSTSFSECGSKTKLWIEPLVTTRHVTTRHDVLALSEATVLGSIVGEARHRAAPAVVEAYCRFLRVVWLDRPRNGAVRCGAERHSRLAGEPVPPPHPPPYG</sequence>
<reference evidence="1" key="1">
    <citation type="submission" date="2021-01" db="EMBL/GenBank/DDBJ databases">
        <authorList>
            <person name="Corre E."/>
            <person name="Pelletier E."/>
            <person name="Niang G."/>
            <person name="Scheremetjew M."/>
            <person name="Finn R."/>
            <person name="Kale V."/>
            <person name="Holt S."/>
            <person name="Cochrane G."/>
            <person name="Meng A."/>
            <person name="Brown T."/>
            <person name="Cohen L."/>
        </authorList>
    </citation>
    <scope>NUCLEOTIDE SEQUENCE</scope>
    <source>
        <strain evidence="1">10249 10 AB</strain>
    </source>
</reference>
<name>A0A6V0CVP9_9STRA</name>
<evidence type="ECO:0000313" key="2">
    <source>
        <dbReference type="EMBL" id="CAE0728440.1"/>
    </source>
</evidence>
<accession>A0A6V0CVP9</accession>
<evidence type="ECO:0000313" key="1">
    <source>
        <dbReference type="EMBL" id="CAE0728438.1"/>
    </source>
</evidence>
<proteinExistence type="predicted"/>
<organism evidence="1">
    <name type="scientific">Pseudo-nitzschia australis</name>
    <dbReference type="NCBI Taxonomy" id="44445"/>
    <lineage>
        <taxon>Eukaryota</taxon>
        <taxon>Sar</taxon>
        <taxon>Stramenopiles</taxon>
        <taxon>Ochrophyta</taxon>
        <taxon>Bacillariophyta</taxon>
        <taxon>Bacillariophyceae</taxon>
        <taxon>Bacillariophycidae</taxon>
        <taxon>Bacillariales</taxon>
        <taxon>Bacillariaceae</taxon>
        <taxon>Pseudo-nitzschia</taxon>
    </lineage>
</organism>
<gene>
    <name evidence="1" type="ORF">PAUS00366_LOCUS21222</name>
    <name evidence="2" type="ORF">PAUS00366_LOCUS21224</name>
</gene>
<dbReference type="AlphaFoldDB" id="A0A6V0CVP9"/>
<protein>
    <submittedName>
        <fullName evidence="1">Uncharacterized protein</fullName>
    </submittedName>
</protein>